<reference evidence="1" key="2">
    <citation type="submission" date="2018-05" db="EMBL/GenBank/DDBJ databases">
        <authorList>
            <person name="Moura L."/>
            <person name="Setubal J.C."/>
        </authorList>
    </citation>
    <scope>NUCLEOTIDE SEQUENCE</scope>
    <source>
        <strain evidence="1">ZC4RG45</strain>
    </source>
</reference>
<proteinExistence type="predicted"/>
<reference evidence="2" key="1">
    <citation type="submission" date="2018-05" db="EMBL/GenBank/DDBJ databases">
        <authorList>
            <person name="Lanie J.A."/>
            <person name="Ng W.-L."/>
            <person name="Kazmierczak K.M."/>
            <person name="Andrzejewski T.M."/>
            <person name="Davidsen T.M."/>
            <person name="Wayne K.J."/>
            <person name="Tettelin H."/>
            <person name="Glass J.I."/>
            <person name="Rusch D."/>
            <person name="Podicherti R."/>
            <person name="Tsui H.-C.T."/>
            <person name="Winkler M.E."/>
        </authorList>
    </citation>
    <scope>NUCLEOTIDE SEQUENCE</scope>
    <source>
        <strain evidence="2">ZC4RG45</strain>
    </source>
</reference>
<dbReference type="EMBL" id="QGUI01000042">
    <property type="protein sequence ID" value="PZN01020.1"/>
    <property type="molecule type" value="Genomic_DNA"/>
</dbReference>
<evidence type="ECO:0000313" key="1">
    <source>
        <dbReference type="EMBL" id="MFO7190701.1"/>
    </source>
</evidence>
<organism evidence="2">
    <name type="scientific">Thermocrispum agreste</name>
    <dbReference type="NCBI Taxonomy" id="37925"/>
    <lineage>
        <taxon>Bacteria</taxon>
        <taxon>Bacillati</taxon>
        <taxon>Actinomycetota</taxon>
        <taxon>Actinomycetes</taxon>
        <taxon>Pseudonocardiales</taxon>
        <taxon>Pseudonocardiaceae</taxon>
        <taxon>Thermocrispum</taxon>
    </lineage>
</organism>
<evidence type="ECO:0000313" key="3">
    <source>
        <dbReference type="Proteomes" id="UP000249324"/>
    </source>
</evidence>
<reference evidence="1 3" key="3">
    <citation type="journal article" date="2021" name="BMC Genomics">
        <title>Genome-resolved metagenome and metatranscriptome analyses of thermophilic composting reveal key bacterial players and their metabolic interactions.</title>
        <authorList>
            <person name="Braga L.P.P."/>
            <person name="Pereira R.V."/>
            <person name="Martins L.F."/>
            <person name="Moura L.M.S."/>
            <person name="Sanchez F.B."/>
            <person name="Patane J.S.L."/>
            <person name="da Silva A.M."/>
            <person name="Setubal J.C."/>
        </authorList>
    </citation>
    <scope>NUCLEOTIDE SEQUENCE [LARGE SCALE GENOMIC DNA]</scope>
    <source>
        <strain evidence="1">ZC4RG45</strain>
    </source>
</reference>
<reference evidence="1" key="4">
    <citation type="submission" date="2023-08" db="EMBL/GenBank/DDBJ databases">
        <authorList>
            <person name="Guima S.E.S."/>
            <person name="Martins L.F."/>
            <person name="Silva A.M."/>
            <person name="Setubal J.C."/>
        </authorList>
    </citation>
    <scope>NUCLEOTIDE SEQUENCE</scope>
    <source>
        <strain evidence="1">ZC4RG45</strain>
    </source>
</reference>
<evidence type="ECO:0000313" key="2">
    <source>
        <dbReference type="EMBL" id="PZN01020.1"/>
    </source>
</evidence>
<dbReference type="EMBL" id="QGUI02000002">
    <property type="protein sequence ID" value="MFO7190701.1"/>
    <property type="molecule type" value="Genomic_DNA"/>
</dbReference>
<dbReference type="AlphaFoldDB" id="A0A2W4LIN8"/>
<protein>
    <submittedName>
        <fullName evidence="2">Uncharacterized protein</fullName>
    </submittedName>
</protein>
<name>A0A2W4LIN8_9PSEU</name>
<gene>
    <name evidence="1" type="ORF">DIU77_000440</name>
    <name evidence="2" type="ORF">DIU77_02020</name>
</gene>
<sequence>MAFVPTGPAVSAGSLEALFGSAAQNSAAIKGAEAFRNAAKAGKFAVDPDQAKKALNYLRVAEVDVRATLQSARELAHEPKIGSSDFAHAARQAYLEGGRSAVEALASTLKVLELYREGIDAAMKNYRRLDDDAAGRFRGSD</sequence>
<comment type="caution">
    <text evidence="2">The sequence shown here is derived from an EMBL/GenBank/DDBJ whole genome shotgun (WGS) entry which is preliminary data.</text>
</comment>
<dbReference type="STRING" id="1111738.GCA_000427905_00911"/>
<dbReference type="Proteomes" id="UP000249324">
    <property type="component" value="Unassembled WGS sequence"/>
</dbReference>
<accession>A0A2W4LIN8</accession>